<comment type="caution">
    <text evidence="1">The sequence shown here is derived from an EMBL/GenBank/DDBJ whole genome shotgun (WGS) entry which is preliminary data.</text>
</comment>
<organism evidence="1 2">
    <name type="scientific">Sphaerosporella brunnea</name>
    <dbReference type="NCBI Taxonomy" id="1250544"/>
    <lineage>
        <taxon>Eukaryota</taxon>
        <taxon>Fungi</taxon>
        <taxon>Dikarya</taxon>
        <taxon>Ascomycota</taxon>
        <taxon>Pezizomycotina</taxon>
        <taxon>Pezizomycetes</taxon>
        <taxon>Pezizales</taxon>
        <taxon>Pyronemataceae</taxon>
        <taxon>Sphaerosporella</taxon>
    </lineage>
</organism>
<accession>A0A5J5F055</accession>
<reference evidence="1 2" key="1">
    <citation type="submission" date="2019-09" db="EMBL/GenBank/DDBJ databases">
        <title>Draft genome of the ectomycorrhizal ascomycete Sphaerosporella brunnea.</title>
        <authorList>
            <consortium name="DOE Joint Genome Institute"/>
            <person name="Benucci G.M."/>
            <person name="Marozzi G."/>
            <person name="Antonielli L."/>
            <person name="Sanchez S."/>
            <person name="Marco P."/>
            <person name="Wang X."/>
            <person name="Falini L.B."/>
            <person name="Barry K."/>
            <person name="Haridas S."/>
            <person name="Lipzen A."/>
            <person name="Labutti K."/>
            <person name="Grigoriev I.V."/>
            <person name="Murat C."/>
            <person name="Martin F."/>
            <person name="Albertini E."/>
            <person name="Donnini D."/>
            <person name="Bonito G."/>
        </authorList>
    </citation>
    <scope>NUCLEOTIDE SEQUENCE [LARGE SCALE GENOMIC DNA]</scope>
    <source>
        <strain evidence="1 2">Sb_GMNB300</strain>
    </source>
</reference>
<sequence length="85" mass="10068">MLRLRWLRLPVSDRGKFDTVIQSMGLCSHHSPIQLLRNLGTMCQGDGNTILLEHRKSHYCWLNGFLDRYADKHVETWGCWRNRDI</sequence>
<dbReference type="InParanoid" id="A0A5J5F055"/>
<dbReference type="Proteomes" id="UP000326924">
    <property type="component" value="Unassembled WGS sequence"/>
</dbReference>
<protein>
    <submittedName>
        <fullName evidence="1">Uncharacterized protein</fullName>
    </submittedName>
</protein>
<evidence type="ECO:0000313" key="1">
    <source>
        <dbReference type="EMBL" id="KAA8909090.1"/>
    </source>
</evidence>
<feature type="non-terminal residue" evidence="1">
    <location>
        <position position="85"/>
    </location>
</feature>
<evidence type="ECO:0000313" key="2">
    <source>
        <dbReference type="Proteomes" id="UP000326924"/>
    </source>
</evidence>
<dbReference type="OrthoDB" id="416496at2759"/>
<name>A0A5J5F055_9PEZI</name>
<dbReference type="EMBL" id="VXIS01000061">
    <property type="protein sequence ID" value="KAA8909090.1"/>
    <property type="molecule type" value="Genomic_DNA"/>
</dbReference>
<gene>
    <name evidence="1" type="ORF">FN846DRAFT_943384</name>
</gene>
<keyword evidence="2" id="KW-1185">Reference proteome</keyword>
<proteinExistence type="predicted"/>
<dbReference type="AlphaFoldDB" id="A0A5J5F055"/>